<dbReference type="EMBL" id="CAKOGP040001803">
    <property type="protein sequence ID" value="CAJ1952322.1"/>
    <property type="molecule type" value="Genomic_DNA"/>
</dbReference>
<proteinExistence type="predicted"/>
<feature type="transmembrane region" description="Helical" evidence="1">
    <location>
        <begin position="27"/>
        <end position="44"/>
    </location>
</feature>
<comment type="caution">
    <text evidence="2">The sequence shown here is derived from an EMBL/GenBank/DDBJ whole genome shotgun (WGS) entry which is preliminary data.</text>
</comment>
<evidence type="ECO:0000313" key="3">
    <source>
        <dbReference type="Proteomes" id="UP001295423"/>
    </source>
</evidence>
<name>A0AAD2JHS5_9STRA</name>
<sequence>MGIFKRKSVIIEEASLSWDNESTRKQALVLGVMIAAILILRLASERRLKMLSGEHTLKMAALNDAVLFQEVFLAYLNAALLEPILAIGGMEEVKGGEFAINALSAAAICWWIWLLTDAFDFTDVVQFFTYHGDFREQVETDPKKYFFLKFSKTKEDARSERKSLVGTLTKDVALWFMLVCIAAAWLPGIAVTHRDAIHAYAVVVLWAIMHHVARKATAWSAGYFFTFLFPSTALMPLEYCLPLMDVADVVEDVEWLVSYRKFVHDRTGVDLIIET</sequence>
<evidence type="ECO:0000313" key="2">
    <source>
        <dbReference type="EMBL" id="CAJ1952322.1"/>
    </source>
</evidence>
<evidence type="ECO:0000256" key="1">
    <source>
        <dbReference type="SAM" id="Phobius"/>
    </source>
</evidence>
<organism evidence="2 3">
    <name type="scientific">Cylindrotheca closterium</name>
    <dbReference type="NCBI Taxonomy" id="2856"/>
    <lineage>
        <taxon>Eukaryota</taxon>
        <taxon>Sar</taxon>
        <taxon>Stramenopiles</taxon>
        <taxon>Ochrophyta</taxon>
        <taxon>Bacillariophyta</taxon>
        <taxon>Bacillariophyceae</taxon>
        <taxon>Bacillariophycidae</taxon>
        <taxon>Bacillariales</taxon>
        <taxon>Bacillariaceae</taxon>
        <taxon>Cylindrotheca</taxon>
    </lineage>
</organism>
<keyword evidence="1" id="KW-0472">Membrane</keyword>
<gene>
    <name evidence="2" type="ORF">CYCCA115_LOCUS13494</name>
</gene>
<protein>
    <submittedName>
        <fullName evidence="2">Uncharacterized protein</fullName>
    </submittedName>
</protein>
<feature type="transmembrane region" description="Helical" evidence="1">
    <location>
        <begin position="220"/>
        <end position="237"/>
    </location>
</feature>
<accession>A0AAD2JHS5</accession>
<feature type="transmembrane region" description="Helical" evidence="1">
    <location>
        <begin position="98"/>
        <end position="116"/>
    </location>
</feature>
<keyword evidence="1" id="KW-1133">Transmembrane helix</keyword>
<keyword evidence="1" id="KW-0812">Transmembrane</keyword>
<keyword evidence="3" id="KW-1185">Reference proteome</keyword>
<reference evidence="2" key="1">
    <citation type="submission" date="2023-08" db="EMBL/GenBank/DDBJ databases">
        <authorList>
            <person name="Audoor S."/>
            <person name="Bilcke G."/>
        </authorList>
    </citation>
    <scope>NUCLEOTIDE SEQUENCE</scope>
</reference>
<dbReference type="Proteomes" id="UP001295423">
    <property type="component" value="Unassembled WGS sequence"/>
</dbReference>
<dbReference type="AlphaFoldDB" id="A0AAD2JHS5"/>
<feature type="transmembrane region" description="Helical" evidence="1">
    <location>
        <begin position="172"/>
        <end position="191"/>
    </location>
</feature>
<feature type="transmembrane region" description="Helical" evidence="1">
    <location>
        <begin position="197"/>
        <end position="213"/>
    </location>
</feature>
<feature type="transmembrane region" description="Helical" evidence="1">
    <location>
        <begin position="65"/>
        <end position="86"/>
    </location>
</feature>